<dbReference type="RefSeq" id="WP_301757481.1">
    <property type="nucleotide sequence ID" value="NZ_JAUJSQ010000023.1"/>
</dbReference>
<keyword evidence="1" id="KW-0472">Membrane</keyword>
<protein>
    <submittedName>
        <fullName evidence="2">Uncharacterized protein</fullName>
    </submittedName>
</protein>
<feature type="transmembrane region" description="Helical" evidence="1">
    <location>
        <begin position="59"/>
        <end position="77"/>
    </location>
</feature>
<keyword evidence="1" id="KW-1133">Transmembrane helix</keyword>
<dbReference type="Proteomes" id="UP001171606">
    <property type="component" value="Unassembled WGS sequence"/>
</dbReference>
<name>A0ABT8PML3_9BURK</name>
<proteinExistence type="predicted"/>
<dbReference type="EMBL" id="JAUJSQ010000023">
    <property type="protein sequence ID" value="MDN7936226.1"/>
    <property type="molecule type" value="Genomic_DNA"/>
</dbReference>
<evidence type="ECO:0000313" key="2">
    <source>
        <dbReference type="EMBL" id="MDN7936226.1"/>
    </source>
</evidence>
<keyword evidence="3" id="KW-1185">Reference proteome</keyword>
<accession>A0ABT8PML3</accession>
<reference evidence="2" key="1">
    <citation type="submission" date="2023-07" db="EMBL/GenBank/DDBJ databases">
        <title>A collection of bacterial strains from the Burkholderia cepacia Research Laboratory and Repository.</title>
        <authorList>
            <person name="Lipuma J."/>
            <person name="Spilker T."/>
            <person name="Caverly L."/>
        </authorList>
    </citation>
    <scope>NUCLEOTIDE SEQUENCE</scope>
    <source>
        <strain evidence="2">AU42020</strain>
    </source>
</reference>
<keyword evidence="1" id="KW-0812">Transmembrane</keyword>
<gene>
    <name evidence="2" type="ORF">QZM52_33655</name>
</gene>
<organism evidence="2 3">
    <name type="scientific">Burkholderia metallica</name>
    <dbReference type="NCBI Taxonomy" id="488729"/>
    <lineage>
        <taxon>Bacteria</taxon>
        <taxon>Pseudomonadati</taxon>
        <taxon>Pseudomonadota</taxon>
        <taxon>Betaproteobacteria</taxon>
        <taxon>Burkholderiales</taxon>
        <taxon>Burkholderiaceae</taxon>
        <taxon>Burkholderia</taxon>
        <taxon>Burkholderia cepacia complex</taxon>
    </lineage>
</organism>
<sequence>MYRKLALESVQDSKTLEDKVSTILLITSAISAILACFASLHKDRIKDGRNPRILKAIRISALASCMVVVVALFNQYYARQQASALRTEQLRLTVLTSLSDYRVQILDDFVWLLTHSTTTKNYLNYETARASSAEAAATPDWQTMAPDVLRSELIKSRSAFDQLQTISRDILMAATTYPSMVPKPLVDWATVTLQLKFSDLPKFIDSYHPTPQSLHYAQLTGLAVGAITDGIMSSAAVVTK</sequence>
<evidence type="ECO:0000256" key="1">
    <source>
        <dbReference type="SAM" id="Phobius"/>
    </source>
</evidence>
<evidence type="ECO:0000313" key="3">
    <source>
        <dbReference type="Proteomes" id="UP001171606"/>
    </source>
</evidence>
<comment type="caution">
    <text evidence="2">The sequence shown here is derived from an EMBL/GenBank/DDBJ whole genome shotgun (WGS) entry which is preliminary data.</text>
</comment>
<feature type="transmembrane region" description="Helical" evidence="1">
    <location>
        <begin position="20"/>
        <end position="38"/>
    </location>
</feature>